<organism evidence="5 6">
    <name type="scientific">Python bivittatus</name>
    <name type="common">Burmese python</name>
    <name type="synonym">Python molurus bivittatus</name>
    <dbReference type="NCBI Taxonomy" id="176946"/>
    <lineage>
        <taxon>Eukaryota</taxon>
        <taxon>Metazoa</taxon>
        <taxon>Chordata</taxon>
        <taxon>Craniata</taxon>
        <taxon>Vertebrata</taxon>
        <taxon>Euteleostomi</taxon>
        <taxon>Lepidosauria</taxon>
        <taxon>Squamata</taxon>
        <taxon>Bifurcata</taxon>
        <taxon>Unidentata</taxon>
        <taxon>Episquamata</taxon>
        <taxon>Toxicofera</taxon>
        <taxon>Serpentes</taxon>
        <taxon>Henophidia</taxon>
        <taxon>Pythonidae</taxon>
        <taxon>Python</taxon>
    </lineage>
</organism>
<dbReference type="PANTHER" id="PTHR43313:SF15">
    <property type="entry name" value="DEHYDROGENASE_REDUCTASE SDR FAMILY MEMBER 9"/>
    <property type="match status" value="1"/>
</dbReference>
<dbReference type="PRINTS" id="PR00081">
    <property type="entry name" value="GDHRDH"/>
</dbReference>
<dbReference type="OMA" id="PQTHYIA"/>
<evidence type="ECO:0000313" key="6">
    <source>
        <dbReference type="RefSeq" id="XP_015745681.1"/>
    </source>
</evidence>
<dbReference type="GeneID" id="103061486"/>
<dbReference type="Pfam" id="PF00106">
    <property type="entry name" value="adh_short"/>
    <property type="match status" value="1"/>
</dbReference>
<dbReference type="GO" id="GO:0008202">
    <property type="term" value="P:steroid metabolic process"/>
    <property type="evidence" value="ECO:0007669"/>
    <property type="project" value="TreeGrafter"/>
</dbReference>
<evidence type="ECO:0000256" key="2">
    <source>
        <dbReference type="ARBA" id="ARBA00023002"/>
    </source>
</evidence>
<name>A0A9F3QTU3_PYTBI</name>
<reference evidence="6" key="1">
    <citation type="submission" date="2025-08" db="UniProtKB">
        <authorList>
            <consortium name="RefSeq"/>
        </authorList>
    </citation>
    <scope>IDENTIFICATION</scope>
    <source>
        <tissue evidence="6">Liver</tissue>
    </source>
</reference>
<dbReference type="PANTHER" id="PTHR43313">
    <property type="entry name" value="SHORT-CHAIN DEHYDROGENASE/REDUCTASE FAMILY 9C"/>
    <property type="match status" value="1"/>
</dbReference>
<dbReference type="AlphaFoldDB" id="A0A9F3QTU3"/>
<dbReference type="InterPro" id="IPR036291">
    <property type="entry name" value="NAD(P)-bd_dom_sf"/>
</dbReference>
<evidence type="ECO:0000256" key="3">
    <source>
        <dbReference type="RuleBase" id="RU000363"/>
    </source>
</evidence>
<protein>
    <submittedName>
        <fullName evidence="6">Dehydrogenase/reductase SDR family member 9 isoform X1</fullName>
    </submittedName>
</protein>
<evidence type="ECO:0000313" key="5">
    <source>
        <dbReference type="Proteomes" id="UP000695026"/>
    </source>
</evidence>
<dbReference type="PRINTS" id="PR00080">
    <property type="entry name" value="SDRFAMILY"/>
</dbReference>
<keyword evidence="4" id="KW-0472">Membrane</keyword>
<dbReference type="Proteomes" id="UP000695026">
    <property type="component" value="Unplaced"/>
</dbReference>
<accession>A0A9F3QTU3</accession>
<feature type="transmembrane region" description="Helical" evidence="4">
    <location>
        <begin position="20"/>
        <end position="36"/>
    </location>
</feature>
<dbReference type="InterPro" id="IPR002347">
    <property type="entry name" value="SDR_fam"/>
</dbReference>
<keyword evidence="4" id="KW-0812">Transmembrane</keyword>
<dbReference type="GO" id="GO:0016491">
    <property type="term" value="F:oxidoreductase activity"/>
    <property type="evidence" value="ECO:0007669"/>
    <property type="project" value="UniProtKB-KW"/>
</dbReference>
<dbReference type="CTD" id="10170"/>
<dbReference type="Gene3D" id="3.40.50.720">
    <property type="entry name" value="NAD(P)-binding Rossmann-like Domain"/>
    <property type="match status" value="1"/>
</dbReference>
<proteinExistence type="inferred from homology"/>
<gene>
    <name evidence="6" type="primary">DHRS9</name>
</gene>
<evidence type="ECO:0000256" key="1">
    <source>
        <dbReference type="ARBA" id="ARBA00006484"/>
    </source>
</evidence>
<sequence length="340" mass="38539">MNEEQRTEQEEIDEHNLSMWYHLLLWLIVIFLWWKWRDGENLDDVDPEGKYVFITGCDSGFGKLAALTFDRRGFQVIGGCLTERGAKELKEESSHKLQTVLLDVTNSDNIKQVAEQVKKEVGEHGLWGLINNAGVMGPSAPTDWLRIEHFRAPIEVNLMGLINVTLNMLPLVKKAKGRIVNVTSIGGVLAICSGGYCPSKFGAEAFTNNLRQDMKPFGVKVSCIQPGLFKTELSDRIRVIKEKMAIWTSLPPIIQQQYGEHYLKEDAIKKERLVKMCQNSNLSLVVNCMEHALMSKYPQTHYSAGMDAKFLWIPLSKMPVSVQDYILMKNKVKLVNPNAE</sequence>
<keyword evidence="4" id="KW-1133">Transmembrane helix</keyword>
<dbReference type="SUPFAM" id="SSF51735">
    <property type="entry name" value="NAD(P)-binding Rossmann-fold domains"/>
    <property type="match status" value="1"/>
</dbReference>
<comment type="similarity">
    <text evidence="1 3">Belongs to the short-chain dehydrogenases/reductases (SDR) family.</text>
</comment>
<dbReference type="OrthoDB" id="294295at2759"/>
<dbReference type="RefSeq" id="XP_015745681.1">
    <property type="nucleotide sequence ID" value="XM_015890195.2"/>
</dbReference>
<evidence type="ECO:0000256" key="4">
    <source>
        <dbReference type="SAM" id="Phobius"/>
    </source>
</evidence>
<keyword evidence="2" id="KW-0560">Oxidoreductase</keyword>
<dbReference type="FunFam" id="3.40.50.720:FF:000074">
    <property type="entry name" value="Retinol dehydrogenase type 1"/>
    <property type="match status" value="1"/>
</dbReference>
<keyword evidence="5" id="KW-1185">Reference proteome</keyword>